<dbReference type="Pfam" id="PF08719">
    <property type="entry name" value="NADAR"/>
    <property type="match status" value="1"/>
</dbReference>
<protein>
    <recommendedName>
        <fullName evidence="1">NADAR domain-containing protein</fullName>
    </recommendedName>
</protein>
<sequence>MQAAPRVAIMTPQRIQRYKGRFPEQFYQLIANPPKLLEYVRDSHELRKTFDKDKAESFWTEKEVFSNFNAEFPFAVEVEPDGNPETQPQRIDFPFLEKFLMWGKALLFDQEMAAEILVASKPKECKAMGRKVRNYDDEVWAAQRYNWMVHGLLLKAAHVPEFRQYLIEKGEFAIEGSPFDTIWGVGLHFQKDEVTNVNKWRGPNLLGFAIMEARAVLLSQQAGGGGAEQPGGAQQA</sequence>
<feature type="domain" description="NADAR" evidence="1">
    <location>
        <begin position="58"/>
        <end position="217"/>
    </location>
</feature>
<dbReference type="Gene3D" id="1.10.357.40">
    <property type="entry name" value="YbiA-like"/>
    <property type="match status" value="1"/>
</dbReference>
<dbReference type="AlphaFoldDB" id="A0A0G4GL67"/>
<proteinExistence type="predicted"/>
<dbReference type="InterPro" id="IPR037238">
    <property type="entry name" value="YbiA-like_sf"/>
</dbReference>
<name>A0A0G4GL67_9ALVE</name>
<dbReference type="InterPro" id="IPR012816">
    <property type="entry name" value="NADAR"/>
</dbReference>
<evidence type="ECO:0000313" key="2">
    <source>
        <dbReference type="EMBL" id="CEM30768.1"/>
    </source>
</evidence>
<dbReference type="SUPFAM" id="SSF143990">
    <property type="entry name" value="YbiA-like"/>
    <property type="match status" value="1"/>
</dbReference>
<dbReference type="CDD" id="cd15457">
    <property type="entry name" value="NADAR"/>
    <property type="match status" value="1"/>
</dbReference>
<evidence type="ECO:0000259" key="1">
    <source>
        <dbReference type="Pfam" id="PF08719"/>
    </source>
</evidence>
<reference evidence="2" key="1">
    <citation type="submission" date="2014-11" db="EMBL/GenBank/DDBJ databases">
        <authorList>
            <person name="Otto D Thomas"/>
            <person name="Naeem Raeece"/>
        </authorList>
    </citation>
    <scope>NUCLEOTIDE SEQUENCE</scope>
</reference>
<accession>A0A0G4GL67</accession>
<dbReference type="EMBL" id="CDMZ01001323">
    <property type="protein sequence ID" value="CEM30768.1"/>
    <property type="molecule type" value="Genomic_DNA"/>
</dbReference>
<dbReference type="NCBIfam" id="TIGR02464">
    <property type="entry name" value="ribofla_fusion"/>
    <property type="match status" value="1"/>
</dbReference>
<dbReference type="VEuPathDB" id="CryptoDB:Cvel_22405"/>
<gene>
    <name evidence="2" type="ORF">Cvel_22405</name>
</gene>
<organism evidence="2">
    <name type="scientific">Chromera velia CCMP2878</name>
    <dbReference type="NCBI Taxonomy" id="1169474"/>
    <lineage>
        <taxon>Eukaryota</taxon>
        <taxon>Sar</taxon>
        <taxon>Alveolata</taxon>
        <taxon>Colpodellida</taxon>
        <taxon>Chromeraceae</taxon>
        <taxon>Chromera</taxon>
    </lineage>
</organism>